<name>A0ABP8QFQ8_9GAMM</name>
<dbReference type="Pfam" id="PF01814">
    <property type="entry name" value="Hemerythrin"/>
    <property type="match status" value="1"/>
</dbReference>
<evidence type="ECO:0000313" key="3">
    <source>
        <dbReference type="Proteomes" id="UP001501321"/>
    </source>
</evidence>
<keyword evidence="3" id="KW-1185">Reference proteome</keyword>
<comment type="caution">
    <text evidence="2">The sequence shown here is derived from an EMBL/GenBank/DDBJ whole genome shotgun (WGS) entry which is preliminary data.</text>
</comment>
<dbReference type="Proteomes" id="UP001501321">
    <property type="component" value="Unassembled WGS sequence"/>
</dbReference>
<accession>A0ABP8QFQ8</accession>
<sequence length="160" mass="19217">MLDGLHQEHINMARLLRDVLSYLSEVSDRQHHPKEDVIYDYYLKYRCQDPDMPTQLLEEHQKLITAGAELRELVEMILMDAVIPQDQMAAKLEQFIVLQQRHLDYEEKEVFPLLRQSLTEDDWRHIEQSWHNSGAEDPLFGHQVAERYRDLFERLQHNHD</sequence>
<dbReference type="PANTHER" id="PTHR39966:SF1">
    <property type="entry name" value="HEMERYTHRIN-LIKE DOMAIN-CONTAINING PROTEIN"/>
    <property type="match status" value="1"/>
</dbReference>
<dbReference type="EMBL" id="BAABFC010000017">
    <property type="protein sequence ID" value="GAA4501792.1"/>
    <property type="molecule type" value="Genomic_DNA"/>
</dbReference>
<proteinExistence type="predicted"/>
<protein>
    <submittedName>
        <fullName evidence="2">Hemerythrin domain-containing protein</fullName>
    </submittedName>
</protein>
<evidence type="ECO:0000259" key="1">
    <source>
        <dbReference type="Pfam" id="PF01814"/>
    </source>
</evidence>
<organism evidence="2 3">
    <name type="scientific">Pseudaeromonas paramecii</name>
    <dbReference type="NCBI Taxonomy" id="2138166"/>
    <lineage>
        <taxon>Bacteria</taxon>
        <taxon>Pseudomonadati</taxon>
        <taxon>Pseudomonadota</taxon>
        <taxon>Gammaproteobacteria</taxon>
        <taxon>Aeromonadales</taxon>
        <taxon>Aeromonadaceae</taxon>
        <taxon>Pseudaeromonas</taxon>
    </lineage>
</organism>
<reference evidence="3" key="1">
    <citation type="journal article" date="2019" name="Int. J. Syst. Evol. Microbiol.">
        <title>The Global Catalogue of Microorganisms (GCM) 10K type strain sequencing project: providing services to taxonomists for standard genome sequencing and annotation.</title>
        <authorList>
            <consortium name="The Broad Institute Genomics Platform"/>
            <consortium name="The Broad Institute Genome Sequencing Center for Infectious Disease"/>
            <person name="Wu L."/>
            <person name="Ma J."/>
        </authorList>
    </citation>
    <scope>NUCLEOTIDE SEQUENCE [LARGE SCALE GENOMIC DNA]</scope>
    <source>
        <strain evidence="3">JCM 32226</strain>
    </source>
</reference>
<gene>
    <name evidence="2" type="ORF">GCM10023095_25500</name>
</gene>
<feature type="domain" description="Hemerythrin-like" evidence="1">
    <location>
        <begin position="7"/>
        <end position="114"/>
    </location>
</feature>
<dbReference type="InterPro" id="IPR012312">
    <property type="entry name" value="Hemerythrin-like"/>
</dbReference>
<dbReference type="RefSeq" id="WP_345013705.1">
    <property type="nucleotide sequence ID" value="NZ_BAABFC010000017.1"/>
</dbReference>
<dbReference type="PANTHER" id="PTHR39966">
    <property type="entry name" value="BLL2471 PROTEIN-RELATED"/>
    <property type="match status" value="1"/>
</dbReference>
<evidence type="ECO:0000313" key="2">
    <source>
        <dbReference type="EMBL" id="GAA4501792.1"/>
    </source>
</evidence>
<dbReference type="Gene3D" id="1.20.120.520">
    <property type="entry name" value="nmb1532 protein domain like"/>
    <property type="match status" value="1"/>
</dbReference>